<dbReference type="EC" id="2.3.1.37" evidence="6"/>
<feature type="domain" description="Aminotransferase class I/classII large" evidence="7">
    <location>
        <begin position="170"/>
        <end position="515"/>
    </location>
</feature>
<evidence type="ECO:0000256" key="3">
    <source>
        <dbReference type="ARBA" id="ARBA00022679"/>
    </source>
</evidence>
<dbReference type="PANTHER" id="PTHR13693:SF102">
    <property type="entry name" value="2-AMINO-3-KETOBUTYRATE COENZYME A LIGASE, MITOCHONDRIAL"/>
    <property type="match status" value="1"/>
</dbReference>
<dbReference type="InterPro" id="IPR015421">
    <property type="entry name" value="PyrdxlP-dep_Trfase_major"/>
</dbReference>
<dbReference type="EMBL" id="REGN01001516">
    <property type="protein sequence ID" value="RNA34193.1"/>
    <property type="molecule type" value="Genomic_DNA"/>
</dbReference>
<dbReference type="GO" id="GO:0030170">
    <property type="term" value="F:pyridoxal phosphate binding"/>
    <property type="evidence" value="ECO:0007669"/>
    <property type="project" value="UniProtKB-UniRule"/>
</dbReference>
<dbReference type="AlphaFoldDB" id="A0A3M7SEF1"/>
<dbReference type="FunFam" id="3.40.640.10:FF:000006">
    <property type="entry name" value="5-aminolevulinate synthase, mitochondrial"/>
    <property type="match status" value="1"/>
</dbReference>
<dbReference type="Gene3D" id="3.40.640.10">
    <property type="entry name" value="Type I PLP-dependent aspartate aminotransferase-like (Major domain)"/>
    <property type="match status" value="1"/>
</dbReference>
<keyword evidence="9" id="KW-1185">Reference proteome</keyword>
<evidence type="ECO:0000259" key="7">
    <source>
        <dbReference type="Pfam" id="PF00155"/>
    </source>
</evidence>
<dbReference type="Proteomes" id="UP000276133">
    <property type="component" value="Unassembled WGS sequence"/>
</dbReference>
<comment type="caution">
    <text evidence="8">The sequence shown here is derived from an EMBL/GenBank/DDBJ whole genome shotgun (WGS) entry which is preliminary data.</text>
</comment>
<dbReference type="GO" id="GO:0042541">
    <property type="term" value="P:hemoglobin biosynthetic process"/>
    <property type="evidence" value="ECO:0007669"/>
    <property type="project" value="TreeGrafter"/>
</dbReference>
<evidence type="ECO:0000256" key="2">
    <source>
        <dbReference type="ARBA" id="ARBA00008392"/>
    </source>
</evidence>
<evidence type="ECO:0000256" key="1">
    <source>
        <dbReference type="ARBA" id="ARBA00001933"/>
    </source>
</evidence>
<comment type="similarity">
    <text evidence="2 6">Belongs to the class-II pyridoxal-phosphate-dependent aminotransferase family.</text>
</comment>
<dbReference type="Pfam" id="PF00155">
    <property type="entry name" value="Aminotran_1_2"/>
    <property type="match status" value="1"/>
</dbReference>
<comment type="catalytic activity">
    <reaction evidence="6">
        <text>succinyl-CoA + glycine + H(+) = 5-aminolevulinate + CO2 + CoA</text>
        <dbReference type="Rhea" id="RHEA:12921"/>
        <dbReference type="ChEBI" id="CHEBI:15378"/>
        <dbReference type="ChEBI" id="CHEBI:16526"/>
        <dbReference type="ChEBI" id="CHEBI:57287"/>
        <dbReference type="ChEBI" id="CHEBI:57292"/>
        <dbReference type="ChEBI" id="CHEBI:57305"/>
        <dbReference type="ChEBI" id="CHEBI:356416"/>
        <dbReference type="EC" id="2.3.1.37"/>
    </reaction>
</comment>
<comment type="pathway">
    <text evidence="6">Porphyrin-containing compound metabolism; protoporphyrin-IX biosynthesis; 5-aminolevulinate from glycine: step 1/1.</text>
</comment>
<dbReference type="STRING" id="10195.A0A3M7SEF1"/>
<dbReference type="InterPro" id="IPR015422">
    <property type="entry name" value="PyrdxlP-dep_Trfase_small"/>
</dbReference>
<evidence type="ECO:0000256" key="6">
    <source>
        <dbReference type="RuleBase" id="RU910713"/>
    </source>
</evidence>
<dbReference type="GO" id="GO:0003870">
    <property type="term" value="F:5-aminolevulinate synthase activity"/>
    <property type="evidence" value="ECO:0007669"/>
    <property type="project" value="UniProtKB-EC"/>
</dbReference>
<dbReference type="SUPFAM" id="SSF53383">
    <property type="entry name" value="PLP-dependent transferases"/>
    <property type="match status" value="1"/>
</dbReference>
<organism evidence="8 9">
    <name type="scientific">Brachionus plicatilis</name>
    <name type="common">Marine rotifer</name>
    <name type="synonym">Brachionus muelleri</name>
    <dbReference type="NCBI Taxonomy" id="10195"/>
    <lineage>
        <taxon>Eukaryota</taxon>
        <taxon>Metazoa</taxon>
        <taxon>Spiralia</taxon>
        <taxon>Gnathifera</taxon>
        <taxon>Rotifera</taxon>
        <taxon>Eurotatoria</taxon>
        <taxon>Monogononta</taxon>
        <taxon>Pseudotrocha</taxon>
        <taxon>Ploima</taxon>
        <taxon>Brachionidae</taxon>
        <taxon>Brachionus</taxon>
    </lineage>
</organism>
<dbReference type="GO" id="GO:0048821">
    <property type="term" value="P:erythrocyte development"/>
    <property type="evidence" value="ECO:0007669"/>
    <property type="project" value="TreeGrafter"/>
</dbReference>
<evidence type="ECO:0000256" key="4">
    <source>
        <dbReference type="ARBA" id="ARBA00022898"/>
    </source>
</evidence>
<accession>A0A3M7SEF1</accession>
<dbReference type="InterPro" id="IPR015424">
    <property type="entry name" value="PyrdxlP-dep_Trfase"/>
</dbReference>
<dbReference type="CDD" id="cd06454">
    <property type="entry name" value="KBL_like"/>
    <property type="match status" value="1"/>
</dbReference>
<evidence type="ECO:0000313" key="9">
    <source>
        <dbReference type="Proteomes" id="UP000276133"/>
    </source>
</evidence>
<dbReference type="GO" id="GO:0006782">
    <property type="term" value="P:protoporphyrinogen IX biosynthetic process"/>
    <property type="evidence" value="ECO:0007669"/>
    <property type="project" value="UniProtKB-UniRule"/>
</dbReference>
<dbReference type="GO" id="GO:0005739">
    <property type="term" value="C:mitochondrion"/>
    <property type="evidence" value="ECO:0007669"/>
    <property type="project" value="TreeGrafter"/>
</dbReference>
<dbReference type="UniPathway" id="UPA00251">
    <property type="reaction ID" value="UER00375"/>
</dbReference>
<dbReference type="OrthoDB" id="10263824at2759"/>
<dbReference type="PANTHER" id="PTHR13693">
    <property type="entry name" value="CLASS II AMINOTRANSFERASE/8-AMINO-7-OXONONANOATE SYNTHASE"/>
    <property type="match status" value="1"/>
</dbReference>
<protein>
    <recommendedName>
        <fullName evidence="6">5-aminolevulinate synthase</fullName>
        <ecNumber evidence="6">2.3.1.37</ecNumber>
    </recommendedName>
    <alternativeName>
        <fullName evidence="6">5-aminolevulinic acid synthase</fullName>
    </alternativeName>
    <alternativeName>
        <fullName evidence="6">Delta-ALA synthase</fullName>
    </alternativeName>
    <alternativeName>
        <fullName evidence="6">Delta-aminolevulinate synthase</fullName>
    </alternativeName>
</protein>
<dbReference type="Gene3D" id="3.90.1150.10">
    <property type="entry name" value="Aspartate Aminotransferase, domain 1"/>
    <property type="match status" value="1"/>
</dbReference>
<sequence>MLLKCRYLSQFSISELSKNAVSISSAIEKCPFMAHARRTLASTSTPLDHSIRNCPRSETDNLVPFNCTDTIDCPFFKQVENLKLNKIIRKRSEHNLVEHHNHNESKLRLNLHRQKRKLHENSDLFDYEKFFNQKIDDKKKDGSYRYFKKVIRHAETFPRIQEYAEENVKDITIWCSNDYLGLGRHPYVQSKVTEAVWKYGAGSGGTRNISGSSPLHYKLEEELARLHQKESALLFTSCYVANDTTLYTLARMLPKCHILSDEGNHASMIQGIRNSGIPKTIFKHNDCEHLESLLQKLPTDDPKIVAFESVHSMDGSICDLHRMCDITHKYGGIAFIDEVHAVGLYGETGAGIGERDSALEKMDIITGTLGKAFGNIGGYIAASSNLIDTVRSFGSGFIFTTSLPPSVLTGSMASIEISRSDEGRELRAKHQLYARIVKERLIRVGFPVMNSPSHIVPVMVGDVKAAGEICDRLLNDHGIYIQSINYPTVAKGEERLRIVPNPHHTMEMIDNLVHGLTDAWTKTGLRLNKMKF</sequence>
<keyword evidence="6" id="KW-0350">Heme biosynthesis</keyword>
<dbReference type="InterPro" id="IPR050087">
    <property type="entry name" value="AON_synthase_class-II"/>
</dbReference>
<evidence type="ECO:0000256" key="5">
    <source>
        <dbReference type="ARBA" id="ARBA00023315"/>
    </source>
</evidence>
<dbReference type="InterPro" id="IPR004839">
    <property type="entry name" value="Aminotransferase_I/II_large"/>
</dbReference>
<keyword evidence="5 6" id="KW-0012">Acyltransferase</keyword>
<comment type="cofactor">
    <cofactor evidence="1 6">
        <name>pyridoxal 5'-phosphate</name>
        <dbReference type="ChEBI" id="CHEBI:597326"/>
    </cofactor>
</comment>
<evidence type="ECO:0000313" key="8">
    <source>
        <dbReference type="EMBL" id="RNA34193.1"/>
    </source>
</evidence>
<gene>
    <name evidence="8" type="ORF">BpHYR1_002217</name>
</gene>
<keyword evidence="4 6" id="KW-0663">Pyridoxal phosphate</keyword>
<dbReference type="NCBIfam" id="TIGR01821">
    <property type="entry name" value="5aminolev_synth"/>
    <property type="match status" value="1"/>
</dbReference>
<keyword evidence="3 6" id="KW-0808">Transferase</keyword>
<proteinExistence type="inferred from homology"/>
<reference evidence="8 9" key="1">
    <citation type="journal article" date="2018" name="Sci. Rep.">
        <title>Genomic signatures of local adaptation to the degree of environmental predictability in rotifers.</title>
        <authorList>
            <person name="Franch-Gras L."/>
            <person name="Hahn C."/>
            <person name="Garcia-Roger E.M."/>
            <person name="Carmona M.J."/>
            <person name="Serra M."/>
            <person name="Gomez A."/>
        </authorList>
    </citation>
    <scope>NUCLEOTIDE SEQUENCE [LARGE SCALE GENOMIC DNA]</scope>
    <source>
        <strain evidence="8">HYR1</strain>
    </source>
</reference>
<dbReference type="InterPro" id="IPR010961">
    <property type="entry name" value="4pyrrol_synth_NH2levulA_synth"/>
</dbReference>
<name>A0A3M7SEF1_BRAPC</name>